<gene>
    <name evidence="1" type="ORF">EV702DRAFT_981137</name>
</gene>
<comment type="caution">
    <text evidence="1">The sequence shown here is derived from an EMBL/GenBank/DDBJ whole genome shotgun (WGS) entry which is preliminary data.</text>
</comment>
<dbReference type="AlphaFoldDB" id="A0A9P7CWJ8"/>
<accession>A0A9P7CWJ8</accession>
<sequence length="117" mass="13233">VVQAIENYLPDTYSHLNLACSIMPLDKNSFSSPFTEFVLNLNYTTMRHLDKVDDTLCVVILFGSFTRGEFVEYEIGLVLNIMGDFFAFPSSRITHFNLLYSGCRGSLVFYSNAHLAS</sequence>
<protein>
    <submittedName>
        <fullName evidence="1">Uncharacterized protein</fullName>
    </submittedName>
</protein>
<organism evidence="1 2">
    <name type="scientific">Suillus placidus</name>
    <dbReference type="NCBI Taxonomy" id="48579"/>
    <lineage>
        <taxon>Eukaryota</taxon>
        <taxon>Fungi</taxon>
        <taxon>Dikarya</taxon>
        <taxon>Basidiomycota</taxon>
        <taxon>Agaricomycotina</taxon>
        <taxon>Agaricomycetes</taxon>
        <taxon>Agaricomycetidae</taxon>
        <taxon>Boletales</taxon>
        <taxon>Suillineae</taxon>
        <taxon>Suillaceae</taxon>
        <taxon>Suillus</taxon>
    </lineage>
</organism>
<dbReference type="EMBL" id="JABBWD010000100">
    <property type="protein sequence ID" value="KAG1766008.1"/>
    <property type="molecule type" value="Genomic_DNA"/>
</dbReference>
<dbReference type="OrthoDB" id="2611519at2759"/>
<reference evidence="1" key="1">
    <citation type="journal article" date="2020" name="New Phytol.">
        <title>Comparative genomics reveals dynamic genome evolution in host specialist ectomycorrhizal fungi.</title>
        <authorList>
            <person name="Lofgren L.A."/>
            <person name="Nguyen N.H."/>
            <person name="Vilgalys R."/>
            <person name="Ruytinx J."/>
            <person name="Liao H.L."/>
            <person name="Branco S."/>
            <person name="Kuo A."/>
            <person name="LaButti K."/>
            <person name="Lipzen A."/>
            <person name="Andreopoulos W."/>
            <person name="Pangilinan J."/>
            <person name="Riley R."/>
            <person name="Hundley H."/>
            <person name="Na H."/>
            <person name="Barry K."/>
            <person name="Grigoriev I.V."/>
            <person name="Stajich J.E."/>
            <person name="Kennedy P.G."/>
        </authorList>
    </citation>
    <scope>NUCLEOTIDE SEQUENCE</scope>
    <source>
        <strain evidence="1">DOB743</strain>
    </source>
</reference>
<proteinExistence type="predicted"/>
<evidence type="ECO:0000313" key="2">
    <source>
        <dbReference type="Proteomes" id="UP000714275"/>
    </source>
</evidence>
<keyword evidence="2" id="KW-1185">Reference proteome</keyword>
<feature type="non-terminal residue" evidence="1">
    <location>
        <position position="1"/>
    </location>
</feature>
<dbReference type="Gene3D" id="3.60.130.30">
    <property type="match status" value="1"/>
</dbReference>
<evidence type="ECO:0000313" key="1">
    <source>
        <dbReference type="EMBL" id="KAG1766008.1"/>
    </source>
</evidence>
<dbReference type="Proteomes" id="UP000714275">
    <property type="component" value="Unassembled WGS sequence"/>
</dbReference>
<name>A0A9P7CWJ8_9AGAM</name>